<reference evidence="1" key="1">
    <citation type="submission" date="2022-01" db="EMBL/GenBank/DDBJ databases">
        <authorList>
            <person name="King R."/>
        </authorList>
    </citation>
    <scope>NUCLEOTIDE SEQUENCE</scope>
</reference>
<proteinExistence type="predicted"/>
<evidence type="ECO:0000313" key="1">
    <source>
        <dbReference type="EMBL" id="CAH1391277.1"/>
    </source>
</evidence>
<evidence type="ECO:0000313" key="2">
    <source>
        <dbReference type="Proteomes" id="UP001152798"/>
    </source>
</evidence>
<dbReference type="EMBL" id="OV725077">
    <property type="protein sequence ID" value="CAH1391277.1"/>
    <property type="molecule type" value="Genomic_DNA"/>
</dbReference>
<dbReference type="AlphaFoldDB" id="A0A9P0H385"/>
<keyword evidence="2" id="KW-1185">Reference proteome</keyword>
<protein>
    <submittedName>
        <fullName evidence="1">Uncharacterized protein</fullName>
    </submittedName>
</protein>
<accession>A0A9P0H385</accession>
<sequence>MATRNNYRRRSRSKRTGHIEWAFGTKVTKFCALPMRFSVMNPGVRRKLRGMKRGFMQTDVLMSRKQEMRGYPQQDEADSH</sequence>
<dbReference type="Proteomes" id="UP001152798">
    <property type="component" value="Chromosome 1"/>
</dbReference>
<name>A0A9P0H385_NEZVI</name>
<gene>
    <name evidence="1" type="ORF">NEZAVI_LOCUS2322</name>
</gene>
<organism evidence="1 2">
    <name type="scientific">Nezara viridula</name>
    <name type="common">Southern green stink bug</name>
    <name type="synonym">Cimex viridulus</name>
    <dbReference type="NCBI Taxonomy" id="85310"/>
    <lineage>
        <taxon>Eukaryota</taxon>
        <taxon>Metazoa</taxon>
        <taxon>Ecdysozoa</taxon>
        <taxon>Arthropoda</taxon>
        <taxon>Hexapoda</taxon>
        <taxon>Insecta</taxon>
        <taxon>Pterygota</taxon>
        <taxon>Neoptera</taxon>
        <taxon>Paraneoptera</taxon>
        <taxon>Hemiptera</taxon>
        <taxon>Heteroptera</taxon>
        <taxon>Panheteroptera</taxon>
        <taxon>Pentatomomorpha</taxon>
        <taxon>Pentatomoidea</taxon>
        <taxon>Pentatomidae</taxon>
        <taxon>Pentatominae</taxon>
        <taxon>Nezara</taxon>
    </lineage>
</organism>